<accession>A0A074Z5Q8</accession>
<organism evidence="1 2">
    <name type="scientific">Opisthorchis viverrini</name>
    <name type="common">Southeast Asian liver fluke</name>
    <dbReference type="NCBI Taxonomy" id="6198"/>
    <lineage>
        <taxon>Eukaryota</taxon>
        <taxon>Metazoa</taxon>
        <taxon>Spiralia</taxon>
        <taxon>Lophotrochozoa</taxon>
        <taxon>Platyhelminthes</taxon>
        <taxon>Trematoda</taxon>
        <taxon>Digenea</taxon>
        <taxon>Opisthorchiida</taxon>
        <taxon>Opisthorchiata</taxon>
        <taxon>Opisthorchiidae</taxon>
        <taxon>Opisthorchis</taxon>
    </lineage>
</organism>
<dbReference type="GeneID" id="20330108"/>
<protein>
    <submittedName>
        <fullName evidence="1">Uncharacterized protein</fullName>
    </submittedName>
</protein>
<evidence type="ECO:0000313" key="2">
    <source>
        <dbReference type="Proteomes" id="UP000054324"/>
    </source>
</evidence>
<evidence type="ECO:0000313" key="1">
    <source>
        <dbReference type="EMBL" id="KER18605.1"/>
    </source>
</evidence>
<proteinExistence type="predicted"/>
<dbReference type="EMBL" id="KL599262">
    <property type="protein sequence ID" value="KER18605.1"/>
    <property type="molecule type" value="Genomic_DNA"/>
</dbReference>
<reference evidence="1 2" key="1">
    <citation type="submission" date="2013-11" db="EMBL/GenBank/DDBJ databases">
        <title>Opisthorchis viverrini - life in the bile duct.</title>
        <authorList>
            <person name="Young N.D."/>
            <person name="Nagarajan N."/>
            <person name="Lin S.J."/>
            <person name="Korhonen P.K."/>
            <person name="Jex A.R."/>
            <person name="Hall R.S."/>
            <person name="Safavi-Hemami H."/>
            <person name="Kaewkong W."/>
            <person name="Bertrand D."/>
            <person name="Gao S."/>
            <person name="Seet Q."/>
            <person name="Wongkham S."/>
            <person name="Teh B.T."/>
            <person name="Wongkham C."/>
            <person name="Intapan P.M."/>
            <person name="Maleewong W."/>
            <person name="Yang X."/>
            <person name="Hu M."/>
            <person name="Wang Z."/>
            <person name="Hofmann A."/>
            <person name="Sternberg P.W."/>
            <person name="Tan P."/>
            <person name="Wang J."/>
            <person name="Gasser R.B."/>
        </authorList>
    </citation>
    <scope>NUCLEOTIDE SEQUENCE [LARGE SCALE GENOMIC DNA]</scope>
</reference>
<dbReference type="AlphaFoldDB" id="A0A074Z5Q8"/>
<keyword evidence="2" id="KW-1185">Reference proteome</keyword>
<feature type="non-terminal residue" evidence="1">
    <location>
        <position position="520"/>
    </location>
</feature>
<sequence length="520" mass="59299">ILDAISYTVSNITVLEPPVEKPALKPVVWPKLENRAAQLNCIYGGFAPNLEILLIMKRFKLSNQTKLPILARTNVHPKRPNLLTWYEVPRRLEGIQLFCIVRQKNYTDGVERWLYELPQTTDRFKISPPTKFPNLNADCPVAPEINTKPKLDPMSLSKGDRVELNCTAPTTSKDTPLKLVYTTPYLTNIVCNQGYATGKRASIPCVFVSTEDKDCSQSETSSFDSRFYSASCSSVLHSATGQRYLVIHLVIMRLRMEDVNAHIFCETIPLQAEGIEVTQRRASIVKRLMFTLTPSIQDFVYDDKTFTWKCVALSIPPVETGYIRFVSSTNTLMSYRLKTYSSVSTQSRPDLPFSHLVPGNEPETNEFMDFQSTITFVPKRTSLNTLPAGEVWMECRFAHLSRSLKTRIGAYDRLRDVPDPIHETGETYSHICVIPIRKNQTIKLVSLHRVIHYSWFDYDTTLLTVSVVNRTSILNNPNATYIREKKLSGLWTVGHWPQVRVDLGEERMELLLVVELLNNT</sequence>
<dbReference type="Proteomes" id="UP000054324">
    <property type="component" value="Unassembled WGS sequence"/>
</dbReference>
<dbReference type="KEGG" id="ovi:T265_15943"/>
<dbReference type="RefSeq" id="XP_009177648.1">
    <property type="nucleotide sequence ID" value="XM_009179384.1"/>
</dbReference>
<dbReference type="CTD" id="20330108"/>
<gene>
    <name evidence="1" type="ORF">T265_15943</name>
</gene>
<name>A0A074Z5Q8_OPIVI</name>
<feature type="non-terminal residue" evidence="1">
    <location>
        <position position="1"/>
    </location>
</feature>